<dbReference type="SMART" id="SM00256">
    <property type="entry name" value="FBOX"/>
    <property type="match status" value="1"/>
</dbReference>
<dbReference type="SUPFAM" id="SSF81383">
    <property type="entry name" value="F-box domain"/>
    <property type="match status" value="1"/>
</dbReference>
<dbReference type="Gene3D" id="1.20.1280.50">
    <property type="match status" value="1"/>
</dbReference>
<keyword evidence="2" id="KW-1185">Reference proteome</keyword>
<dbReference type="NCBIfam" id="TIGR01640">
    <property type="entry name" value="F_box_assoc_1"/>
    <property type="match status" value="1"/>
</dbReference>
<dbReference type="PANTHER" id="PTHR31672:SF10">
    <property type="entry name" value="F-BOX DOMAIN-CONTAINING PROTEIN"/>
    <property type="match status" value="1"/>
</dbReference>
<gene>
    <name evidence="3" type="primary">LOC111442473</name>
</gene>
<dbReference type="GeneID" id="111442473"/>
<dbReference type="PROSITE" id="PS50181">
    <property type="entry name" value="FBOX"/>
    <property type="match status" value="1"/>
</dbReference>
<dbReference type="InterPro" id="IPR050796">
    <property type="entry name" value="SCF_F-box_component"/>
</dbReference>
<dbReference type="AlphaFoldDB" id="A0A6J1F5F2"/>
<protein>
    <submittedName>
        <fullName evidence="3">F-box protein CPR30-like</fullName>
    </submittedName>
</protein>
<name>A0A6J1F5F2_CUCMO</name>
<evidence type="ECO:0000313" key="2">
    <source>
        <dbReference type="Proteomes" id="UP000504609"/>
    </source>
</evidence>
<dbReference type="Proteomes" id="UP000504609">
    <property type="component" value="Unplaced"/>
</dbReference>
<dbReference type="InterPro" id="IPR001810">
    <property type="entry name" value="F-box_dom"/>
</dbReference>
<dbReference type="InterPro" id="IPR017451">
    <property type="entry name" value="F-box-assoc_interact_dom"/>
</dbReference>
<proteinExistence type="predicted"/>
<dbReference type="InterPro" id="IPR036047">
    <property type="entry name" value="F-box-like_dom_sf"/>
</dbReference>
<evidence type="ECO:0000313" key="3">
    <source>
        <dbReference type="RefSeq" id="XP_022935691.1"/>
    </source>
</evidence>
<feature type="domain" description="F-box" evidence="1">
    <location>
        <begin position="1"/>
        <end position="51"/>
    </location>
</feature>
<dbReference type="KEGG" id="cmos:111442473"/>
<dbReference type="InterPro" id="IPR011043">
    <property type="entry name" value="Gal_Oxase/kelch_b-propeller"/>
</dbReference>
<dbReference type="Pfam" id="PF12937">
    <property type="entry name" value="F-box-like"/>
    <property type="match status" value="1"/>
</dbReference>
<reference evidence="3" key="1">
    <citation type="submission" date="2025-08" db="UniProtKB">
        <authorList>
            <consortium name="RefSeq"/>
        </authorList>
    </citation>
    <scope>IDENTIFICATION</scope>
    <source>
        <tissue evidence="3">Young leaves</tissue>
    </source>
</reference>
<dbReference type="Pfam" id="PF07734">
    <property type="entry name" value="FBA_1"/>
    <property type="match status" value="1"/>
</dbReference>
<evidence type="ECO:0000259" key="1">
    <source>
        <dbReference type="PROSITE" id="PS50181"/>
    </source>
</evidence>
<accession>A0A6J1F5F2</accession>
<dbReference type="RefSeq" id="XP_022935691.1">
    <property type="nucleotide sequence ID" value="XM_023079923.1"/>
</dbReference>
<dbReference type="CDD" id="cd22157">
    <property type="entry name" value="F-box_AtFBW1-like"/>
    <property type="match status" value="1"/>
</dbReference>
<sequence length="384" mass="43941">MAALGHLPEEVMIEILSRLPPESLLRFKTVRKSWYALINDPKFATIYFSNSPHQQKHILVKRLVTKNSGKQENIFSFLNFPLPFDGSVPVYDVDLPSDEDLRYSQICGHSHGLLCLTDLGTDIFLCNPATREFQKLPRSILLLTEPPTEPDGYDSSTNAVGFGYDSKSKDFKVVRVVDFMEGVCHFYPSRVEIYDLSKDRWREIETPICGSVFWMPSFEMYHEGTYYWWAKTGEGEEIIQSFDMSEEVFGRISMPESFKRGDRMYRSMGVLNGSIVLFHYPSEEGEKEFEIWEMEKDEFGGVSWSKLLTIGPLFGIGKPLVFVGSNELLMESIEGQVVLYNTRTKQLRELPMKGNPEEFQATQATVFVEGLVSVKGGNNLKYEI</sequence>
<dbReference type="InterPro" id="IPR006527">
    <property type="entry name" value="F-box-assoc_dom_typ1"/>
</dbReference>
<dbReference type="PANTHER" id="PTHR31672">
    <property type="entry name" value="BNACNNG10540D PROTEIN"/>
    <property type="match status" value="1"/>
</dbReference>
<organism evidence="2 3">
    <name type="scientific">Cucurbita moschata</name>
    <name type="common">Winter crookneck squash</name>
    <name type="synonym">Cucurbita pepo var. moschata</name>
    <dbReference type="NCBI Taxonomy" id="3662"/>
    <lineage>
        <taxon>Eukaryota</taxon>
        <taxon>Viridiplantae</taxon>
        <taxon>Streptophyta</taxon>
        <taxon>Embryophyta</taxon>
        <taxon>Tracheophyta</taxon>
        <taxon>Spermatophyta</taxon>
        <taxon>Magnoliopsida</taxon>
        <taxon>eudicotyledons</taxon>
        <taxon>Gunneridae</taxon>
        <taxon>Pentapetalae</taxon>
        <taxon>rosids</taxon>
        <taxon>fabids</taxon>
        <taxon>Cucurbitales</taxon>
        <taxon>Cucurbitaceae</taxon>
        <taxon>Cucurbiteae</taxon>
        <taxon>Cucurbita</taxon>
    </lineage>
</organism>
<dbReference type="SUPFAM" id="SSF50965">
    <property type="entry name" value="Galactose oxidase, central domain"/>
    <property type="match status" value="1"/>
</dbReference>